<sequence length="371" mass="43335">MKISFTGDVFLGGDLQKKSAKKIIKVSSFNNADFRVVNLEHPISDNDIELDKCTLFTNSSATMKLREMGVNMVNLSNNHIQDKGNEGIVDTLENLKKFNIKYFGAGLNINEAKLNQKLDKDYCILGYCDYGKKYLNQIQIADKNTPGINPLNYQNIIDDLSNLEEGKKAILFFHWGREHVSLPKYEDILLAKDLLRNEKVAMIIGMHSHRFQGVVEFNGKKAYMSLGNFIFPNFHIKPPTKIYYPHKDFKCDYQTRQYHSVFKPTYKKWKNVNRKSIIVSFDTEVKELSHVFVYQEDNEVCIKEQKGVPQLLSKFKFKFLTFLYKLPKGIYIFLEKNNTLLSIILWRTQIMFFYLRQLGIKAFLKKVKKRL</sequence>
<dbReference type="InterPro" id="IPR029052">
    <property type="entry name" value="Metallo-depent_PP-like"/>
</dbReference>
<evidence type="ECO:0000256" key="1">
    <source>
        <dbReference type="ARBA" id="ARBA00005662"/>
    </source>
</evidence>
<reference evidence="3" key="1">
    <citation type="submission" date="2020-04" db="EMBL/GenBank/DDBJ databases">
        <title>Tenacibaculum mesophilum bac2.</title>
        <authorList>
            <person name="Li M."/>
        </authorList>
    </citation>
    <scope>NUCLEOTIDE SEQUENCE</scope>
    <source>
        <strain evidence="3">Bac2</strain>
    </source>
</reference>
<proteinExistence type="inferred from homology"/>
<dbReference type="InterPro" id="IPR052169">
    <property type="entry name" value="CW_Biosynth-Accessory"/>
</dbReference>
<name>A0AAE9MN63_9FLAO</name>
<dbReference type="RefSeq" id="WP_167714268.1">
    <property type="nucleotide sequence ID" value="NZ_CP050861.1"/>
</dbReference>
<dbReference type="SUPFAM" id="SSF56300">
    <property type="entry name" value="Metallo-dependent phosphatases"/>
    <property type="match status" value="1"/>
</dbReference>
<dbReference type="InterPro" id="IPR019079">
    <property type="entry name" value="Capsule_synth_CapA"/>
</dbReference>
<dbReference type="Proteomes" id="UP001056837">
    <property type="component" value="Chromosome"/>
</dbReference>
<dbReference type="PANTHER" id="PTHR33393:SF11">
    <property type="entry name" value="POLYGLUTAMINE SYNTHESIS ACCESSORY PROTEIN RV0574C-RELATED"/>
    <property type="match status" value="1"/>
</dbReference>
<evidence type="ECO:0000313" key="3">
    <source>
        <dbReference type="EMBL" id="UTD15154.1"/>
    </source>
</evidence>
<gene>
    <name evidence="3" type="ORF">HER15_06570</name>
</gene>
<organism evidence="3 4">
    <name type="scientific">Tenacibaculum mesophilum</name>
    <dbReference type="NCBI Taxonomy" id="104268"/>
    <lineage>
        <taxon>Bacteria</taxon>
        <taxon>Pseudomonadati</taxon>
        <taxon>Bacteroidota</taxon>
        <taxon>Flavobacteriia</taxon>
        <taxon>Flavobacteriales</taxon>
        <taxon>Flavobacteriaceae</taxon>
        <taxon>Tenacibaculum</taxon>
    </lineage>
</organism>
<dbReference type="SMART" id="SM00854">
    <property type="entry name" value="PGA_cap"/>
    <property type="match status" value="1"/>
</dbReference>
<feature type="domain" description="Capsule synthesis protein CapA" evidence="2">
    <location>
        <begin position="2"/>
        <end position="233"/>
    </location>
</feature>
<evidence type="ECO:0000313" key="4">
    <source>
        <dbReference type="Proteomes" id="UP001056837"/>
    </source>
</evidence>
<dbReference type="Pfam" id="PF09587">
    <property type="entry name" value="PGA_cap"/>
    <property type="match status" value="1"/>
</dbReference>
<protein>
    <submittedName>
        <fullName evidence="3">CapA family protein</fullName>
    </submittedName>
</protein>
<dbReference type="AlphaFoldDB" id="A0AAE9MN63"/>
<accession>A0AAE9MN63</accession>
<comment type="similarity">
    <text evidence="1">Belongs to the CapA family.</text>
</comment>
<dbReference type="Gene3D" id="3.60.21.10">
    <property type="match status" value="1"/>
</dbReference>
<dbReference type="EMBL" id="CP050861">
    <property type="protein sequence ID" value="UTD15154.1"/>
    <property type="molecule type" value="Genomic_DNA"/>
</dbReference>
<evidence type="ECO:0000259" key="2">
    <source>
        <dbReference type="SMART" id="SM00854"/>
    </source>
</evidence>
<dbReference type="PANTHER" id="PTHR33393">
    <property type="entry name" value="POLYGLUTAMINE SYNTHESIS ACCESSORY PROTEIN RV0574C-RELATED"/>
    <property type="match status" value="1"/>
</dbReference>